<evidence type="ECO:0000256" key="1">
    <source>
        <dbReference type="SAM" id="MobiDB-lite"/>
    </source>
</evidence>
<protein>
    <submittedName>
        <fullName evidence="2">Uncharacterized protein</fullName>
    </submittedName>
</protein>
<dbReference type="OrthoDB" id="309640at2759"/>
<gene>
    <name evidence="2" type="ORF">MYCFIDRAFT_90185</name>
</gene>
<sequence length="484" mass="54416">MAPSKSGSVARRGATTSASKRARSHRHEDDYYASTSRPARSKPVSKSITWRDGQIDSDHDQTPSKLHQPRSGTGEASHRHRSPERSNISGPEKQLQAEECDDDVPYDSDETPPGGGLIRTRGSQASVEDETPSAGRSPTKNLLGKPENAQVVRYIGCLAIGGPKGEDGWAELLADQGCRKALVVGIIGRALKEHVFGSLWFGATAEQLTRLEDMERSRVMMDKDGFSRTKMRAEVVKGFAASEDDVEFAINKINLQLSSMLAPFWQQATRVPPSVHWKLKQIVRKAAEASRAMRQQEDVVYYWPPTFKDEEFEPARMECYNLNEMISHSPYDKTKVQGKFERAMLREGEEQRSEAIVRVVCFPGLVAYRQHGGDMAVEEMQADERENSHAPEDVRRARMRFGEKLDVNHGFRSRVLCKSVVQLQWGQQRLLTREAGTSAHIDAVKAGNMRRYEDDSKAFRELHHLFDARHGRTTTTHRAGRSST</sequence>
<evidence type="ECO:0000313" key="3">
    <source>
        <dbReference type="Proteomes" id="UP000016932"/>
    </source>
</evidence>
<organism evidence="2 3">
    <name type="scientific">Pseudocercospora fijiensis (strain CIRAD86)</name>
    <name type="common">Black leaf streak disease fungus</name>
    <name type="synonym">Mycosphaerella fijiensis</name>
    <dbReference type="NCBI Taxonomy" id="383855"/>
    <lineage>
        <taxon>Eukaryota</taxon>
        <taxon>Fungi</taxon>
        <taxon>Dikarya</taxon>
        <taxon>Ascomycota</taxon>
        <taxon>Pezizomycotina</taxon>
        <taxon>Dothideomycetes</taxon>
        <taxon>Dothideomycetidae</taxon>
        <taxon>Mycosphaerellales</taxon>
        <taxon>Mycosphaerellaceae</taxon>
        <taxon>Pseudocercospora</taxon>
    </lineage>
</organism>
<dbReference type="HOGENOM" id="CLU_563957_0_0_1"/>
<dbReference type="EMBL" id="KB446558">
    <property type="protein sequence ID" value="EME82946.1"/>
    <property type="molecule type" value="Genomic_DNA"/>
</dbReference>
<dbReference type="RefSeq" id="XP_007926321.1">
    <property type="nucleotide sequence ID" value="XM_007928130.1"/>
</dbReference>
<dbReference type="Proteomes" id="UP000016932">
    <property type="component" value="Unassembled WGS sequence"/>
</dbReference>
<accession>M3AED5</accession>
<reference evidence="2 3" key="1">
    <citation type="journal article" date="2012" name="PLoS Pathog.">
        <title>Diverse lifestyles and strategies of plant pathogenesis encoded in the genomes of eighteen Dothideomycetes fungi.</title>
        <authorList>
            <person name="Ohm R.A."/>
            <person name="Feau N."/>
            <person name="Henrissat B."/>
            <person name="Schoch C.L."/>
            <person name="Horwitz B.A."/>
            <person name="Barry K.W."/>
            <person name="Condon B.J."/>
            <person name="Copeland A.C."/>
            <person name="Dhillon B."/>
            <person name="Glaser F."/>
            <person name="Hesse C.N."/>
            <person name="Kosti I."/>
            <person name="LaButti K."/>
            <person name="Lindquist E.A."/>
            <person name="Lucas S."/>
            <person name="Salamov A.A."/>
            <person name="Bradshaw R.E."/>
            <person name="Ciuffetti L."/>
            <person name="Hamelin R.C."/>
            <person name="Kema G.H.J."/>
            <person name="Lawrence C."/>
            <person name="Scott J.A."/>
            <person name="Spatafora J.W."/>
            <person name="Turgeon B.G."/>
            <person name="de Wit P.J.G.M."/>
            <person name="Zhong S."/>
            <person name="Goodwin S.B."/>
            <person name="Grigoriev I.V."/>
        </authorList>
    </citation>
    <scope>NUCLEOTIDE SEQUENCE [LARGE SCALE GENOMIC DNA]</scope>
    <source>
        <strain evidence="2 3">CIRAD86</strain>
    </source>
</reference>
<name>M3AED5_PSEFD</name>
<dbReference type="KEGG" id="pfj:MYCFIDRAFT_90185"/>
<evidence type="ECO:0000313" key="2">
    <source>
        <dbReference type="EMBL" id="EME82946.1"/>
    </source>
</evidence>
<feature type="compositionally biased region" description="Acidic residues" evidence="1">
    <location>
        <begin position="98"/>
        <end position="110"/>
    </location>
</feature>
<dbReference type="STRING" id="383855.M3AED5"/>
<feature type="region of interest" description="Disordered" evidence="1">
    <location>
        <begin position="1"/>
        <end position="143"/>
    </location>
</feature>
<feature type="compositionally biased region" description="Polar residues" evidence="1">
    <location>
        <begin position="33"/>
        <end position="48"/>
    </location>
</feature>
<dbReference type="GeneID" id="19342849"/>
<dbReference type="eggNOG" id="ENOG502SVM3">
    <property type="taxonomic scope" value="Eukaryota"/>
</dbReference>
<keyword evidence="3" id="KW-1185">Reference proteome</keyword>
<proteinExistence type="predicted"/>
<feature type="compositionally biased region" description="Basic and acidic residues" evidence="1">
    <location>
        <begin position="53"/>
        <end position="62"/>
    </location>
</feature>
<dbReference type="VEuPathDB" id="FungiDB:MYCFIDRAFT_90185"/>
<dbReference type="AlphaFoldDB" id="M3AED5"/>